<reference evidence="1" key="1">
    <citation type="submission" date="2018-07" db="EMBL/GenBank/DDBJ databases">
        <title>Complete genome sequence of Sphingomonas bisphenolicum strain AO1, a bisphenol A degradative bacterium isolated from Japanese farm field.</title>
        <authorList>
            <person name="Murakami M."/>
            <person name="Koh M."/>
            <person name="Koba S."/>
            <person name="Matsumura Y."/>
        </authorList>
    </citation>
    <scope>NUCLEOTIDE SEQUENCE</scope>
    <source>
        <strain evidence="1">AO1</strain>
    </source>
</reference>
<organism evidence="1 2">
    <name type="scientific">Sphingomonas bisphenolicum</name>
    <dbReference type="NCBI Taxonomy" id="296544"/>
    <lineage>
        <taxon>Bacteria</taxon>
        <taxon>Pseudomonadati</taxon>
        <taxon>Pseudomonadota</taxon>
        <taxon>Alphaproteobacteria</taxon>
        <taxon>Sphingomonadales</taxon>
        <taxon>Sphingomonadaceae</taxon>
        <taxon>Sphingomonas</taxon>
    </lineage>
</organism>
<accession>A0ABN5WFZ2</accession>
<protein>
    <recommendedName>
        <fullName evidence="3">Transposase</fullName>
    </recommendedName>
</protein>
<evidence type="ECO:0000313" key="2">
    <source>
        <dbReference type="Proteomes" id="UP001059971"/>
    </source>
</evidence>
<proteinExistence type="predicted"/>
<dbReference type="Proteomes" id="UP001059971">
    <property type="component" value="Chromosome 1"/>
</dbReference>
<keyword evidence="2" id="KW-1185">Reference proteome</keyword>
<evidence type="ECO:0008006" key="3">
    <source>
        <dbReference type="Google" id="ProtNLM"/>
    </source>
</evidence>
<name>A0ABN5WFZ2_9SPHN</name>
<dbReference type="EMBL" id="AP018817">
    <property type="protein sequence ID" value="BBF68416.1"/>
    <property type="molecule type" value="Genomic_DNA"/>
</dbReference>
<evidence type="ECO:0000313" key="1">
    <source>
        <dbReference type="EMBL" id="BBF68416.1"/>
    </source>
</evidence>
<gene>
    <name evidence="1" type="ORF">SBA_ch1_06160</name>
</gene>
<sequence>MDALADYTREYQHRIDNPKDPRFRAPQEKANGYADRMINRVGRQAIRRPVELQSFITDASGRGWSPGPELQAMAFAWLATAFFGMLGEITKTLRISRKLGSDFARSRARVSRHRGQPFRALGQAGQRVLLSQG</sequence>